<dbReference type="Proteomes" id="UP000649573">
    <property type="component" value="Unassembled WGS sequence"/>
</dbReference>
<organism evidence="2 3">
    <name type="scientific">Lentzea flava</name>
    <dbReference type="NCBI Taxonomy" id="103732"/>
    <lineage>
        <taxon>Bacteria</taxon>
        <taxon>Bacillati</taxon>
        <taxon>Actinomycetota</taxon>
        <taxon>Actinomycetes</taxon>
        <taxon>Pseudonocardiales</taxon>
        <taxon>Pseudonocardiaceae</taxon>
        <taxon>Lentzea</taxon>
    </lineage>
</organism>
<sequence length="470" mass="50532">MPTSNKKRLRRGAIAAAVVAAAAAIPAAEASSHREAPLIAADPAVDNTDVYAFTSPDKPDTVTLIANWFGLQEPGGGPNFYPWATDARYDINIDADGDAVPDKTFRFTFTTDDRRGKNTFLYNNGPVTSINDENLLFRQNYDLELVEPGKSTQLVKGGRAAPSNTGPASFPNFAAIRDQATMKIMGGQGQVYTGPAEDSFFLDLRVFDLLYGGNLKEVNQDTLMGYNVNTIALQVPKTMLALKGDPQRNPVIGVWSDTERRTLKLDPGKATPQGPFVQVSRLGNPLVNEVVSSAAIKDAFNGLEPVGDAKVQALLDRVNDPELARLIQAIYGIPAPKTPRADLVEIFLTGITTKAGGPIKADLNSQLNNADVDPKKFAPAEMLRLNMSTPVTRNPHRLGVLGGDLQGFPNGRRLTDDVVDIEIQAVVGAAQTGKLVPALAKGDRVNANDVRFGDKFPYVGLPSNRAVNSR</sequence>
<dbReference type="Pfam" id="PF14224">
    <property type="entry name" value="DUF4331"/>
    <property type="match status" value="1"/>
</dbReference>
<keyword evidence="3" id="KW-1185">Reference proteome</keyword>
<dbReference type="EMBL" id="BMRE01000012">
    <property type="protein sequence ID" value="GGU38325.1"/>
    <property type="molecule type" value="Genomic_DNA"/>
</dbReference>
<comment type="caution">
    <text evidence="2">The sequence shown here is derived from an EMBL/GenBank/DDBJ whole genome shotgun (WGS) entry which is preliminary data.</text>
</comment>
<protein>
    <recommendedName>
        <fullName evidence="4">DUF4331 domain-containing protein</fullName>
    </recommendedName>
</protein>
<evidence type="ECO:0000313" key="3">
    <source>
        <dbReference type="Proteomes" id="UP000649573"/>
    </source>
</evidence>
<proteinExistence type="predicted"/>
<name>A0ABQ2UID1_9PSEU</name>
<gene>
    <name evidence="2" type="ORF">GCM10010178_33230</name>
</gene>
<evidence type="ECO:0000313" key="2">
    <source>
        <dbReference type="EMBL" id="GGU38325.1"/>
    </source>
</evidence>
<keyword evidence="1" id="KW-0732">Signal</keyword>
<evidence type="ECO:0008006" key="4">
    <source>
        <dbReference type="Google" id="ProtNLM"/>
    </source>
</evidence>
<accession>A0ABQ2UID1</accession>
<feature type="signal peptide" evidence="1">
    <location>
        <begin position="1"/>
        <end position="30"/>
    </location>
</feature>
<evidence type="ECO:0000256" key="1">
    <source>
        <dbReference type="SAM" id="SignalP"/>
    </source>
</evidence>
<reference evidence="3" key="1">
    <citation type="journal article" date="2019" name="Int. J. Syst. Evol. Microbiol.">
        <title>The Global Catalogue of Microorganisms (GCM) 10K type strain sequencing project: providing services to taxonomists for standard genome sequencing and annotation.</title>
        <authorList>
            <consortium name="The Broad Institute Genomics Platform"/>
            <consortium name="The Broad Institute Genome Sequencing Center for Infectious Disease"/>
            <person name="Wu L."/>
            <person name="Ma J."/>
        </authorList>
    </citation>
    <scope>NUCLEOTIDE SEQUENCE [LARGE SCALE GENOMIC DNA]</scope>
    <source>
        <strain evidence="3">JCM 3296</strain>
    </source>
</reference>
<dbReference type="InterPro" id="IPR025566">
    <property type="entry name" value="DUF4331"/>
</dbReference>
<feature type="chain" id="PRO_5046808345" description="DUF4331 domain-containing protein" evidence="1">
    <location>
        <begin position="31"/>
        <end position="470"/>
    </location>
</feature>
<dbReference type="RefSeq" id="WP_189254576.1">
    <property type="nucleotide sequence ID" value="NZ_BMRE01000012.1"/>
</dbReference>